<keyword evidence="4" id="KW-1185">Reference proteome</keyword>
<dbReference type="PANTHER" id="PTHR10291">
    <property type="entry name" value="DEHYDRODOLICHYL DIPHOSPHATE SYNTHASE FAMILY MEMBER"/>
    <property type="match status" value="1"/>
</dbReference>
<evidence type="ECO:0000256" key="1">
    <source>
        <dbReference type="ARBA" id="ARBA00022679"/>
    </source>
</evidence>
<dbReference type="GO" id="GO:0016094">
    <property type="term" value="P:polyprenol biosynthetic process"/>
    <property type="evidence" value="ECO:0007669"/>
    <property type="project" value="TreeGrafter"/>
</dbReference>
<dbReference type="EMBL" id="VTWH01000002">
    <property type="protein sequence ID" value="KAA0970495.1"/>
    <property type="molecule type" value="Genomic_DNA"/>
</dbReference>
<name>A0A5B0DXA1_9HYPH</name>
<reference evidence="3 4" key="1">
    <citation type="submission" date="2019-08" db="EMBL/GenBank/DDBJ databases">
        <title>Aureimonas fodiniaquatilis sp. nov., isolated from a coal mine wastewater.</title>
        <authorList>
            <person name="Kim W."/>
        </authorList>
    </citation>
    <scope>NUCLEOTIDE SEQUENCE [LARGE SCALE GENOMIC DNA]</scope>
    <source>
        <strain evidence="3 4">CAU 1482</strain>
    </source>
</reference>
<protein>
    <recommendedName>
        <fullName evidence="2">Isoprenyl transferase</fullName>
        <ecNumber evidence="2">2.5.1.-</ecNumber>
    </recommendedName>
</protein>
<evidence type="ECO:0000313" key="4">
    <source>
        <dbReference type="Proteomes" id="UP000324738"/>
    </source>
</evidence>
<sequence>MRQLRHVAIIMDGNGRWAKARGLPRSMGHRRGVEAVREAVRAAGDLGIEVLTLFAFSSENWRRPEDEVGELMTLLKLFIRRDLAELHEAGVRVRIIGARDNLKPDILALLEEAENLTLHNRGTQLIIAFNYGSRDEIARAARRLAERVASGAISASQIDAQMLDQHLDTVGIPDPDLIIRTSGEQRLSNFLLWQSAYTEFVFLPCLWPDFDRHALQEAIEQFSARDRRFGGVSQEIAS</sequence>
<dbReference type="GO" id="GO:0000287">
    <property type="term" value="F:magnesium ion binding"/>
    <property type="evidence" value="ECO:0007669"/>
    <property type="project" value="UniProtKB-UniRule"/>
</dbReference>
<feature type="binding site" evidence="2">
    <location>
        <position position="199"/>
    </location>
    <ligand>
        <name>Mg(2+)</name>
        <dbReference type="ChEBI" id="CHEBI:18420"/>
    </ligand>
</feature>
<feature type="binding site" evidence="2">
    <location>
        <position position="25"/>
    </location>
    <ligand>
        <name>substrate</name>
    </ligand>
</feature>
<dbReference type="Gene3D" id="3.40.1180.10">
    <property type="entry name" value="Decaprenyl diphosphate synthase-like"/>
    <property type="match status" value="1"/>
</dbReference>
<dbReference type="EC" id="2.5.1.-" evidence="2"/>
<dbReference type="AlphaFoldDB" id="A0A5B0DXA1"/>
<dbReference type="NCBIfam" id="TIGR00055">
    <property type="entry name" value="uppS"/>
    <property type="match status" value="1"/>
</dbReference>
<feature type="binding site" evidence="2">
    <location>
        <position position="180"/>
    </location>
    <ligand>
        <name>substrate</name>
    </ligand>
</feature>
<dbReference type="PROSITE" id="PS01066">
    <property type="entry name" value="UPP_SYNTHASE"/>
    <property type="match status" value="1"/>
</dbReference>
<feature type="binding site" evidence="2">
    <location>
        <begin position="186"/>
        <end position="188"/>
    </location>
    <ligand>
        <name>substrate</name>
    </ligand>
</feature>
<dbReference type="InterPro" id="IPR036424">
    <property type="entry name" value="UPP_synth-like_sf"/>
</dbReference>
<keyword evidence="2" id="KW-0460">Magnesium</keyword>
<keyword evidence="2" id="KW-0479">Metal-binding</keyword>
<feature type="binding site" evidence="2">
    <location>
        <position position="63"/>
    </location>
    <ligand>
        <name>substrate</name>
    </ligand>
</feature>
<proteinExistence type="inferred from homology"/>
<evidence type="ECO:0000256" key="2">
    <source>
        <dbReference type="HAMAP-Rule" id="MF_01139"/>
    </source>
</evidence>
<feature type="binding site" evidence="2">
    <location>
        <position position="12"/>
    </location>
    <ligand>
        <name>Mg(2+)</name>
        <dbReference type="ChEBI" id="CHEBI:18420"/>
    </ligand>
</feature>
<dbReference type="SUPFAM" id="SSF64005">
    <property type="entry name" value="Undecaprenyl diphosphate synthase"/>
    <property type="match status" value="1"/>
</dbReference>
<dbReference type="Pfam" id="PF01255">
    <property type="entry name" value="Prenyltransf"/>
    <property type="match status" value="1"/>
</dbReference>
<dbReference type="RefSeq" id="WP_149299521.1">
    <property type="nucleotide sequence ID" value="NZ_VTWH01000002.1"/>
</dbReference>
<dbReference type="FunFam" id="3.40.1180.10:FF:000001">
    <property type="entry name" value="(2E,6E)-farnesyl-diphosphate-specific ditrans,polycis-undecaprenyl-diphosphate synthase"/>
    <property type="match status" value="1"/>
</dbReference>
<feature type="binding site" evidence="2">
    <location>
        <position position="61"/>
    </location>
    <ligand>
        <name>substrate</name>
    </ligand>
</feature>
<dbReference type="GO" id="GO:0005829">
    <property type="term" value="C:cytosol"/>
    <property type="evidence" value="ECO:0007669"/>
    <property type="project" value="TreeGrafter"/>
</dbReference>
<dbReference type="InterPro" id="IPR001441">
    <property type="entry name" value="UPP_synth-like"/>
</dbReference>
<feature type="active site" evidence="2">
    <location>
        <position position="12"/>
    </location>
</feature>
<feature type="binding site" evidence="2">
    <location>
        <position position="17"/>
    </location>
    <ligand>
        <name>substrate</name>
    </ligand>
</feature>
<dbReference type="NCBIfam" id="NF011408">
    <property type="entry name" value="PRK14834.1"/>
    <property type="match status" value="1"/>
</dbReference>
<gene>
    <name evidence="3" type="ORF">FPY71_08265</name>
</gene>
<keyword evidence="1 2" id="KW-0808">Transferase</keyword>
<organism evidence="3 4">
    <name type="scientific">Aureimonas fodinaquatilis</name>
    <dbReference type="NCBI Taxonomy" id="2565783"/>
    <lineage>
        <taxon>Bacteria</taxon>
        <taxon>Pseudomonadati</taxon>
        <taxon>Pseudomonadota</taxon>
        <taxon>Alphaproteobacteria</taxon>
        <taxon>Hyphomicrobiales</taxon>
        <taxon>Aurantimonadaceae</taxon>
        <taxon>Aureimonas</taxon>
    </lineage>
</organism>
<feature type="binding site" evidence="2">
    <location>
        <begin position="57"/>
        <end position="59"/>
    </location>
    <ligand>
        <name>substrate</name>
    </ligand>
</feature>
<dbReference type="NCBIfam" id="NF011405">
    <property type="entry name" value="PRK14830.1"/>
    <property type="match status" value="1"/>
</dbReference>
<dbReference type="CDD" id="cd00475">
    <property type="entry name" value="Cis_IPPS"/>
    <property type="match status" value="1"/>
</dbReference>
<dbReference type="HAMAP" id="MF_01139">
    <property type="entry name" value="ISPT"/>
    <property type="match status" value="1"/>
</dbReference>
<feature type="binding site" evidence="2">
    <location>
        <position position="29"/>
    </location>
    <ligand>
        <name>substrate</name>
    </ligand>
</feature>
<accession>A0A5B0DXA1</accession>
<comment type="function">
    <text evidence="2">Catalyzes the condensation of isopentenyl diphosphate (IPP) with allylic pyrophosphates generating different type of terpenoids.</text>
</comment>
<comment type="subunit">
    <text evidence="2">Homodimer.</text>
</comment>
<evidence type="ECO:0000313" key="3">
    <source>
        <dbReference type="EMBL" id="KAA0970495.1"/>
    </source>
</evidence>
<comment type="caution">
    <text evidence="3">The sequence shown here is derived from an EMBL/GenBank/DDBJ whole genome shotgun (WGS) entry which is preliminary data.</text>
</comment>
<dbReference type="OrthoDB" id="4191603at2"/>
<feature type="binding site" evidence="2">
    <location>
        <begin position="13"/>
        <end position="16"/>
    </location>
    <ligand>
        <name>substrate</name>
    </ligand>
</feature>
<dbReference type="GO" id="GO:0008834">
    <property type="term" value="F:ditrans,polycis-undecaprenyl-diphosphate synthase [(2E,6E)-farnesyl-diphosphate specific] activity"/>
    <property type="evidence" value="ECO:0007669"/>
    <property type="project" value="TreeGrafter"/>
</dbReference>
<dbReference type="PANTHER" id="PTHR10291:SF0">
    <property type="entry name" value="DEHYDRODOLICHYL DIPHOSPHATE SYNTHASE 2"/>
    <property type="match status" value="1"/>
</dbReference>
<comment type="similarity">
    <text evidence="2">Belongs to the UPP synthase family.</text>
</comment>
<comment type="cofactor">
    <cofactor evidence="2">
        <name>Mg(2+)</name>
        <dbReference type="ChEBI" id="CHEBI:18420"/>
    </cofactor>
    <text evidence="2">Binds 2 magnesium ions per subunit.</text>
</comment>
<dbReference type="InterPro" id="IPR018520">
    <property type="entry name" value="UPP_synth-like_CS"/>
</dbReference>
<dbReference type="Proteomes" id="UP000324738">
    <property type="component" value="Unassembled WGS sequence"/>
</dbReference>
<feature type="active site" description="Proton acceptor" evidence="2">
    <location>
        <position position="60"/>
    </location>
</feature>